<proteinExistence type="predicted"/>
<accession>A0A813HM53</accession>
<dbReference type="Proteomes" id="UP000654075">
    <property type="component" value="Unassembled WGS sequence"/>
</dbReference>
<evidence type="ECO:0000313" key="1">
    <source>
        <dbReference type="EMBL" id="CAE8638661.1"/>
    </source>
</evidence>
<name>A0A813HM53_POLGL</name>
<organism evidence="1 2">
    <name type="scientific">Polarella glacialis</name>
    <name type="common">Dinoflagellate</name>
    <dbReference type="NCBI Taxonomy" id="89957"/>
    <lineage>
        <taxon>Eukaryota</taxon>
        <taxon>Sar</taxon>
        <taxon>Alveolata</taxon>
        <taxon>Dinophyceae</taxon>
        <taxon>Suessiales</taxon>
        <taxon>Suessiaceae</taxon>
        <taxon>Polarella</taxon>
    </lineage>
</organism>
<sequence length="102" mass="11519">MHSLSVYENILHAGVIALLALCKNCMQICCHSCRPVPLISFPDGHPDTIATHIRARVPVLVSTCQTRSQLSNEMLNQFYKLLVDTHTLEEVVYIISEEKKNK</sequence>
<dbReference type="EMBL" id="CAJNNV010032030">
    <property type="protein sequence ID" value="CAE8638661.1"/>
    <property type="molecule type" value="Genomic_DNA"/>
</dbReference>
<gene>
    <name evidence="1" type="ORF">PGLA1383_LOCUS53799</name>
</gene>
<keyword evidence="2" id="KW-1185">Reference proteome</keyword>
<comment type="caution">
    <text evidence="1">The sequence shown here is derived from an EMBL/GenBank/DDBJ whole genome shotgun (WGS) entry which is preliminary data.</text>
</comment>
<reference evidence="1" key="1">
    <citation type="submission" date="2021-02" db="EMBL/GenBank/DDBJ databases">
        <authorList>
            <person name="Dougan E. K."/>
            <person name="Rhodes N."/>
            <person name="Thang M."/>
            <person name="Chan C."/>
        </authorList>
    </citation>
    <scope>NUCLEOTIDE SEQUENCE</scope>
</reference>
<protein>
    <submittedName>
        <fullName evidence="1">Uncharacterized protein</fullName>
    </submittedName>
</protein>
<evidence type="ECO:0000313" key="2">
    <source>
        <dbReference type="Proteomes" id="UP000654075"/>
    </source>
</evidence>
<dbReference type="AlphaFoldDB" id="A0A813HM53"/>